<reference evidence="2 3" key="2">
    <citation type="submission" date="2018-06" db="EMBL/GenBank/DDBJ databases">
        <title>Metagenomic assembly of (sub)arctic Cyanobacteria and their associated microbiome from non-axenic cultures.</title>
        <authorList>
            <person name="Baurain D."/>
        </authorList>
    </citation>
    <scope>NUCLEOTIDE SEQUENCE [LARGE SCALE GENOMIC DNA]</scope>
    <source>
        <strain evidence="2">ULC027bin1</strain>
    </source>
</reference>
<dbReference type="Proteomes" id="UP000249794">
    <property type="component" value="Unassembled WGS sequence"/>
</dbReference>
<dbReference type="PROSITE" id="PS50206">
    <property type="entry name" value="RHODANESE_3"/>
    <property type="match status" value="1"/>
</dbReference>
<protein>
    <submittedName>
        <fullName evidence="2">Rhodanese-like domain-containing protein</fullName>
    </submittedName>
</protein>
<dbReference type="PANTHER" id="PTHR44086:SF10">
    <property type="entry name" value="THIOSULFATE SULFURTRANSFERASE_RHODANESE-LIKE DOMAIN-CONTAINING PROTEIN 3"/>
    <property type="match status" value="1"/>
</dbReference>
<dbReference type="Pfam" id="PF00581">
    <property type="entry name" value="Rhodanese"/>
    <property type="match status" value="1"/>
</dbReference>
<comment type="caution">
    <text evidence="2">The sequence shown here is derived from an EMBL/GenBank/DDBJ whole genome shotgun (WGS) entry which is preliminary data.</text>
</comment>
<evidence type="ECO:0000259" key="1">
    <source>
        <dbReference type="PROSITE" id="PS50206"/>
    </source>
</evidence>
<dbReference type="InterPro" id="IPR036873">
    <property type="entry name" value="Rhodanese-like_dom_sf"/>
</dbReference>
<organism evidence="2 3">
    <name type="scientific">Phormidesmis priestleyi</name>
    <dbReference type="NCBI Taxonomy" id="268141"/>
    <lineage>
        <taxon>Bacteria</taxon>
        <taxon>Bacillati</taxon>
        <taxon>Cyanobacteriota</taxon>
        <taxon>Cyanophyceae</taxon>
        <taxon>Leptolyngbyales</taxon>
        <taxon>Leptolyngbyaceae</taxon>
        <taxon>Phormidesmis</taxon>
    </lineage>
</organism>
<gene>
    <name evidence="2" type="ORF">DCF15_20960</name>
</gene>
<evidence type="ECO:0000313" key="2">
    <source>
        <dbReference type="EMBL" id="PZO46003.1"/>
    </source>
</evidence>
<sequence>MVSLQTAFSPWRDLAWKRTQRWVQKSFPSVPTISPAELAGWLAQERVAPIVIDVRRAEEYAVSHLPQAHHARSLEAVEQIIVDQGTTISQAVPIVLYCSVGYRSARLGDSLQAAGYPVLNLTGSIFQWANEGRPLVSADGQMTRQVHPYNWRWKLLLLPID</sequence>
<dbReference type="GO" id="GO:0004792">
    <property type="term" value="F:thiosulfate-cyanide sulfurtransferase activity"/>
    <property type="evidence" value="ECO:0007669"/>
    <property type="project" value="TreeGrafter"/>
</dbReference>
<proteinExistence type="predicted"/>
<dbReference type="Gene3D" id="3.40.250.10">
    <property type="entry name" value="Rhodanese-like domain"/>
    <property type="match status" value="1"/>
</dbReference>
<evidence type="ECO:0000313" key="3">
    <source>
        <dbReference type="Proteomes" id="UP000249794"/>
    </source>
</evidence>
<accession>A0A2W4WLJ2</accession>
<name>A0A2W4WLJ2_9CYAN</name>
<dbReference type="SMART" id="SM00450">
    <property type="entry name" value="RHOD"/>
    <property type="match status" value="1"/>
</dbReference>
<dbReference type="AlphaFoldDB" id="A0A2W4WLJ2"/>
<dbReference type="CDD" id="cd00158">
    <property type="entry name" value="RHOD"/>
    <property type="match status" value="1"/>
</dbReference>
<dbReference type="EMBL" id="QBMP01000332">
    <property type="protein sequence ID" value="PZO46003.1"/>
    <property type="molecule type" value="Genomic_DNA"/>
</dbReference>
<dbReference type="InterPro" id="IPR001763">
    <property type="entry name" value="Rhodanese-like_dom"/>
</dbReference>
<feature type="domain" description="Rhodanese" evidence="1">
    <location>
        <begin position="45"/>
        <end position="137"/>
    </location>
</feature>
<dbReference type="SUPFAM" id="SSF52821">
    <property type="entry name" value="Rhodanese/Cell cycle control phosphatase"/>
    <property type="match status" value="1"/>
</dbReference>
<reference evidence="3" key="1">
    <citation type="submission" date="2018-04" db="EMBL/GenBank/DDBJ databases">
        <authorList>
            <person name="Cornet L."/>
        </authorList>
    </citation>
    <scope>NUCLEOTIDE SEQUENCE [LARGE SCALE GENOMIC DNA]</scope>
</reference>
<dbReference type="PANTHER" id="PTHR44086">
    <property type="entry name" value="THIOSULFATE SULFURTRANSFERASE RDL2, MITOCHONDRIAL-RELATED"/>
    <property type="match status" value="1"/>
</dbReference>